<proteinExistence type="predicted"/>
<evidence type="ECO:0000256" key="4">
    <source>
        <dbReference type="PROSITE-ProRule" id="PRU00473"/>
    </source>
</evidence>
<dbReference type="InterPro" id="IPR036737">
    <property type="entry name" value="OmpA-like_sf"/>
</dbReference>
<dbReference type="Proteomes" id="UP000641646">
    <property type="component" value="Unassembled WGS sequence"/>
</dbReference>
<feature type="compositionally biased region" description="Basic and acidic residues" evidence="5">
    <location>
        <begin position="66"/>
        <end position="80"/>
    </location>
</feature>
<comment type="caution">
    <text evidence="7">The sequence shown here is derived from an EMBL/GenBank/DDBJ whole genome shotgun (WGS) entry which is preliminary data.</text>
</comment>
<dbReference type="PANTHER" id="PTHR30329:SF21">
    <property type="entry name" value="LIPOPROTEIN YIAD-RELATED"/>
    <property type="match status" value="1"/>
</dbReference>
<name>A0A926ZHG4_9CYAN</name>
<accession>A0A926ZHG4</accession>
<keyword evidence="8" id="KW-1185">Reference proteome</keyword>
<gene>
    <name evidence="7" type="ORF">H6G03_19640</name>
</gene>
<evidence type="ECO:0000313" key="7">
    <source>
        <dbReference type="EMBL" id="MBD2183248.1"/>
    </source>
</evidence>
<reference evidence="7" key="2">
    <citation type="submission" date="2020-08" db="EMBL/GenBank/DDBJ databases">
        <authorList>
            <person name="Chen M."/>
            <person name="Teng W."/>
            <person name="Zhao L."/>
            <person name="Hu C."/>
            <person name="Zhou Y."/>
            <person name="Han B."/>
            <person name="Song L."/>
            <person name="Shu W."/>
        </authorList>
    </citation>
    <scope>NUCLEOTIDE SEQUENCE</scope>
    <source>
        <strain evidence="7">FACHB-1375</strain>
    </source>
</reference>
<dbReference type="EMBL" id="JACJPW010000051">
    <property type="protein sequence ID" value="MBD2183248.1"/>
    <property type="molecule type" value="Genomic_DNA"/>
</dbReference>
<comment type="subcellular location">
    <subcellularLocation>
        <location evidence="1">Cell outer membrane</location>
    </subcellularLocation>
</comment>
<evidence type="ECO:0000256" key="3">
    <source>
        <dbReference type="ARBA" id="ARBA00023237"/>
    </source>
</evidence>
<evidence type="ECO:0000256" key="1">
    <source>
        <dbReference type="ARBA" id="ARBA00004442"/>
    </source>
</evidence>
<dbReference type="SUPFAM" id="SSF103088">
    <property type="entry name" value="OmpA-like"/>
    <property type="match status" value="1"/>
</dbReference>
<evidence type="ECO:0000256" key="5">
    <source>
        <dbReference type="SAM" id="MobiDB-lite"/>
    </source>
</evidence>
<dbReference type="PROSITE" id="PS51123">
    <property type="entry name" value="OMPA_2"/>
    <property type="match status" value="1"/>
</dbReference>
<feature type="domain" description="OmpA-like" evidence="6">
    <location>
        <begin position="1"/>
        <end position="80"/>
    </location>
</feature>
<evidence type="ECO:0000313" key="8">
    <source>
        <dbReference type="Proteomes" id="UP000641646"/>
    </source>
</evidence>
<dbReference type="Pfam" id="PF00691">
    <property type="entry name" value="OmpA"/>
    <property type="match status" value="1"/>
</dbReference>
<reference evidence="7" key="1">
    <citation type="journal article" date="2015" name="ISME J.">
        <title>Draft Genome Sequence of Streptomyces incarnatus NRRL8089, which Produces the Nucleoside Antibiotic Sinefungin.</title>
        <authorList>
            <person name="Oshima K."/>
            <person name="Hattori M."/>
            <person name="Shimizu H."/>
            <person name="Fukuda K."/>
            <person name="Nemoto M."/>
            <person name="Inagaki K."/>
            <person name="Tamura T."/>
        </authorList>
    </citation>
    <scope>NUCLEOTIDE SEQUENCE</scope>
    <source>
        <strain evidence="7">FACHB-1375</strain>
    </source>
</reference>
<dbReference type="PRINTS" id="PR01021">
    <property type="entry name" value="OMPADOMAIN"/>
</dbReference>
<protein>
    <submittedName>
        <fullName evidence="7">OmpA family protein</fullName>
    </submittedName>
</protein>
<feature type="region of interest" description="Disordered" evidence="5">
    <location>
        <begin position="48"/>
        <end position="80"/>
    </location>
</feature>
<organism evidence="7 8">
    <name type="scientific">Aerosakkonema funiforme FACHB-1375</name>
    <dbReference type="NCBI Taxonomy" id="2949571"/>
    <lineage>
        <taxon>Bacteria</taxon>
        <taxon>Bacillati</taxon>
        <taxon>Cyanobacteriota</taxon>
        <taxon>Cyanophyceae</taxon>
        <taxon>Oscillatoriophycideae</taxon>
        <taxon>Aerosakkonematales</taxon>
        <taxon>Aerosakkonemataceae</taxon>
        <taxon>Aerosakkonema</taxon>
    </lineage>
</organism>
<evidence type="ECO:0000259" key="6">
    <source>
        <dbReference type="PROSITE" id="PS51123"/>
    </source>
</evidence>
<dbReference type="PANTHER" id="PTHR30329">
    <property type="entry name" value="STATOR ELEMENT OF FLAGELLAR MOTOR COMPLEX"/>
    <property type="match status" value="1"/>
</dbReference>
<dbReference type="InterPro" id="IPR006664">
    <property type="entry name" value="OMP_bac"/>
</dbReference>
<dbReference type="CDD" id="cd07185">
    <property type="entry name" value="OmpA_C-like"/>
    <property type="match status" value="1"/>
</dbReference>
<dbReference type="InterPro" id="IPR050330">
    <property type="entry name" value="Bact_OuterMem_StrucFunc"/>
</dbReference>
<keyword evidence="2 4" id="KW-0472">Membrane</keyword>
<sequence length="80" mass="9051">MFIYGHTDSKGDDAYNEKLSQLRAAAVKYYLINVFKVQPNRLQTKGFGKIKPIAPNNNPDGSDNPTGREKNRRVEVLIKT</sequence>
<evidence type="ECO:0000256" key="2">
    <source>
        <dbReference type="ARBA" id="ARBA00023136"/>
    </source>
</evidence>
<dbReference type="GO" id="GO:0009279">
    <property type="term" value="C:cell outer membrane"/>
    <property type="evidence" value="ECO:0007669"/>
    <property type="project" value="UniProtKB-SubCell"/>
</dbReference>
<feature type="compositionally biased region" description="Polar residues" evidence="5">
    <location>
        <begin position="55"/>
        <end position="65"/>
    </location>
</feature>
<dbReference type="AlphaFoldDB" id="A0A926ZHG4"/>
<dbReference type="Gene3D" id="3.30.1330.60">
    <property type="entry name" value="OmpA-like domain"/>
    <property type="match status" value="1"/>
</dbReference>
<dbReference type="InterPro" id="IPR006665">
    <property type="entry name" value="OmpA-like"/>
</dbReference>
<keyword evidence="3" id="KW-0998">Cell outer membrane</keyword>